<dbReference type="InterPro" id="IPR036318">
    <property type="entry name" value="FAD-bd_PCMH-like_sf"/>
</dbReference>
<keyword evidence="5" id="KW-0285">Flavoprotein</keyword>
<evidence type="ECO:0000256" key="8">
    <source>
        <dbReference type="ARBA" id="ARBA00022827"/>
    </source>
</evidence>
<dbReference type="GO" id="GO:0071949">
    <property type="term" value="F:FAD binding"/>
    <property type="evidence" value="ECO:0007669"/>
    <property type="project" value="InterPro"/>
</dbReference>
<dbReference type="InterPro" id="IPR012951">
    <property type="entry name" value="BBE"/>
</dbReference>
<dbReference type="InterPro" id="IPR016167">
    <property type="entry name" value="FAD-bd_PCMH_sub1"/>
</dbReference>
<keyword evidence="7" id="KW-0547">Nucleotide-binding</keyword>
<keyword evidence="4" id="KW-0134">Cell wall</keyword>
<evidence type="ECO:0000256" key="10">
    <source>
        <dbReference type="ARBA" id="ARBA00023180"/>
    </source>
</evidence>
<dbReference type="Gene3D" id="3.30.43.10">
    <property type="entry name" value="Uridine Diphospho-n-acetylenolpyruvylglucosamine Reductase, domain 2"/>
    <property type="match status" value="1"/>
</dbReference>
<keyword evidence="13" id="KW-1185">Reference proteome</keyword>
<keyword evidence="8" id="KW-0274">FAD</keyword>
<organism evidence="12 13">
    <name type="scientific">Arabis nemorensis</name>
    <dbReference type="NCBI Taxonomy" id="586526"/>
    <lineage>
        <taxon>Eukaryota</taxon>
        <taxon>Viridiplantae</taxon>
        <taxon>Streptophyta</taxon>
        <taxon>Embryophyta</taxon>
        <taxon>Tracheophyta</taxon>
        <taxon>Spermatophyta</taxon>
        <taxon>Magnoliopsida</taxon>
        <taxon>eudicotyledons</taxon>
        <taxon>Gunneridae</taxon>
        <taxon>Pentapetalae</taxon>
        <taxon>rosids</taxon>
        <taxon>malvids</taxon>
        <taxon>Brassicales</taxon>
        <taxon>Brassicaceae</taxon>
        <taxon>Arabideae</taxon>
        <taxon>Arabis</taxon>
    </lineage>
</organism>
<evidence type="ECO:0000313" key="12">
    <source>
        <dbReference type="EMBL" id="VVB12276.1"/>
    </source>
</evidence>
<evidence type="ECO:0000256" key="6">
    <source>
        <dbReference type="ARBA" id="ARBA00022729"/>
    </source>
</evidence>
<dbReference type="GO" id="GO:0016491">
    <property type="term" value="F:oxidoreductase activity"/>
    <property type="evidence" value="ECO:0007669"/>
    <property type="project" value="UniProtKB-KW"/>
</dbReference>
<dbReference type="OrthoDB" id="407275at2759"/>
<comment type="cofactor">
    <cofactor evidence="1">
        <name>FAD</name>
        <dbReference type="ChEBI" id="CHEBI:57692"/>
    </cofactor>
</comment>
<dbReference type="PROSITE" id="PS51387">
    <property type="entry name" value="FAD_PCMH"/>
    <property type="match status" value="1"/>
</dbReference>
<dbReference type="AlphaFoldDB" id="A0A565CFB4"/>
<evidence type="ECO:0000259" key="11">
    <source>
        <dbReference type="PROSITE" id="PS51387"/>
    </source>
</evidence>
<evidence type="ECO:0000256" key="5">
    <source>
        <dbReference type="ARBA" id="ARBA00022630"/>
    </source>
</evidence>
<evidence type="ECO:0000256" key="4">
    <source>
        <dbReference type="ARBA" id="ARBA00022512"/>
    </source>
</evidence>
<dbReference type="InterPro" id="IPR016169">
    <property type="entry name" value="FAD-bd_PCMH_sub2"/>
</dbReference>
<feature type="domain" description="FAD-binding PCMH-type" evidence="11">
    <location>
        <begin position="14"/>
        <end position="188"/>
    </location>
</feature>
<comment type="subcellular location">
    <subcellularLocation>
        <location evidence="2">Secreted</location>
        <location evidence="2">Cell wall</location>
    </subcellularLocation>
</comment>
<evidence type="ECO:0000256" key="7">
    <source>
        <dbReference type="ARBA" id="ARBA00022741"/>
    </source>
</evidence>
<evidence type="ECO:0000313" key="13">
    <source>
        <dbReference type="Proteomes" id="UP000489600"/>
    </source>
</evidence>
<keyword evidence="10" id="KW-0325">Glycoprotein</keyword>
<dbReference type="Proteomes" id="UP000489600">
    <property type="component" value="Unassembled WGS sequence"/>
</dbReference>
<sequence>MPSFSYQSEESDHRNTNLIAIVAAKHESHVQATVVCAKSNGIQIRIRSGGHDYEGLSYISSVPFVILDMHNLRSITVDVSKKKAWVQAGATMGELYTEIAKASKTLAFPAGVCATLGAGGHISGGGYGNLIRKYGNSVDHVVDAQLVDVNGKILNRASMGEDLFWAIRGGGGASFGVILAWKIKLVSVPEILTVFKVDKKLEQGAIDVLYKWQLVSSKFPEKLFLRAKSLVRNGTITVKFFAQFLGPAEKLMAIVNKKLPELWLRREDCYEMSWLNTTIFWMDLPNRTPSVLLKQTSGPPETFYKSKSDYVKKPIPKEGIKKIWKTMLKFKSVYVQWNPYGGVMDRIPANATAFPHRKGNLFKVQYFAVWEDAKATDVNLGLMKELYDVAEPYVSSNPREAFLNYRDIDVGSNPSGETNLEEAKIYGSKFFLGNLKRLMDVKAKYDPDNFFRYEQSIPPLRAM</sequence>
<comment type="similarity">
    <text evidence="3">Belongs to the oxygen-dependent FAD-linked oxidoreductase family.</text>
</comment>
<dbReference type="SUPFAM" id="SSF56176">
    <property type="entry name" value="FAD-binding/transporter-associated domain-like"/>
    <property type="match status" value="1"/>
</dbReference>
<keyword evidence="4" id="KW-0964">Secreted</keyword>
<dbReference type="EMBL" id="CABITT030000007">
    <property type="protein sequence ID" value="VVB12276.1"/>
    <property type="molecule type" value="Genomic_DNA"/>
</dbReference>
<accession>A0A565CFB4</accession>
<dbReference type="Pfam" id="PF01565">
    <property type="entry name" value="FAD_binding_4"/>
    <property type="match status" value="1"/>
</dbReference>
<evidence type="ECO:0000256" key="2">
    <source>
        <dbReference type="ARBA" id="ARBA00004191"/>
    </source>
</evidence>
<evidence type="ECO:0000256" key="3">
    <source>
        <dbReference type="ARBA" id="ARBA00005466"/>
    </source>
</evidence>
<protein>
    <recommendedName>
        <fullName evidence="11">FAD-binding PCMH-type domain-containing protein</fullName>
    </recommendedName>
</protein>
<dbReference type="Pfam" id="PF08031">
    <property type="entry name" value="BBE"/>
    <property type="match status" value="1"/>
</dbReference>
<keyword evidence="9" id="KW-0560">Oxidoreductase</keyword>
<gene>
    <name evidence="12" type="ORF">ANE_LOCUS22720</name>
</gene>
<dbReference type="Gene3D" id="3.30.465.10">
    <property type="match status" value="1"/>
</dbReference>
<keyword evidence="6" id="KW-0732">Signal</keyword>
<dbReference type="PANTHER" id="PTHR32448">
    <property type="entry name" value="OS08G0158400 PROTEIN"/>
    <property type="match status" value="1"/>
</dbReference>
<comment type="caution">
    <text evidence="12">The sequence shown here is derived from an EMBL/GenBank/DDBJ whole genome shotgun (WGS) entry which is preliminary data.</text>
</comment>
<name>A0A565CFB4_9BRAS</name>
<dbReference type="InterPro" id="IPR016166">
    <property type="entry name" value="FAD-bd_PCMH"/>
</dbReference>
<proteinExistence type="inferred from homology"/>
<dbReference type="Gene3D" id="3.40.462.20">
    <property type="match status" value="1"/>
</dbReference>
<reference evidence="12" key="1">
    <citation type="submission" date="2019-07" db="EMBL/GenBank/DDBJ databases">
        <authorList>
            <person name="Dittberner H."/>
        </authorList>
    </citation>
    <scope>NUCLEOTIDE SEQUENCE [LARGE SCALE GENOMIC DNA]</scope>
</reference>
<dbReference type="InterPro" id="IPR006094">
    <property type="entry name" value="Oxid_FAD_bind_N"/>
</dbReference>
<evidence type="ECO:0000256" key="9">
    <source>
        <dbReference type="ARBA" id="ARBA00023002"/>
    </source>
</evidence>
<evidence type="ECO:0000256" key="1">
    <source>
        <dbReference type="ARBA" id="ARBA00001974"/>
    </source>
</evidence>